<protein>
    <submittedName>
        <fullName evidence="9">dCMP deaminase family protein</fullName>
    </submittedName>
</protein>
<dbReference type="InterPro" id="IPR016192">
    <property type="entry name" value="APOBEC/CMP_deaminase_Zn-bd"/>
</dbReference>
<sequence length="168" mass="19197">MKMSERVEDHLKNLKIKKIKKENNQTWDEYFMEVAFLVSQRSSCTHRKVGAVIVKDKRILATGYNQPPSRFPHCDEIGCIRDDLGISSGEHQEVCYGLHAEQNALMQAAKFGIRTDNASIYVTHQPCSVCARLVINAGIKKVIYRNPYPDSLTKLFFEKSKIETFIMG</sequence>
<evidence type="ECO:0000313" key="10">
    <source>
        <dbReference type="Proteomes" id="UP000297288"/>
    </source>
</evidence>
<evidence type="ECO:0000256" key="3">
    <source>
        <dbReference type="ARBA" id="ARBA00022723"/>
    </source>
</evidence>
<evidence type="ECO:0000256" key="4">
    <source>
        <dbReference type="ARBA" id="ARBA00022801"/>
    </source>
</evidence>
<organism evidence="9 10">
    <name type="scientific">Geotoga petraea</name>
    <dbReference type="NCBI Taxonomy" id="28234"/>
    <lineage>
        <taxon>Bacteria</taxon>
        <taxon>Thermotogati</taxon>
        <taxon>Thermotogota</taxon>
        <taxon>Thermotogae</taxon>
        <taxon>Petrotogales</taxon>
        <taxon>Petrotogaceae</taxon>
        <taxon>Geotoga</taxon>
    </lineage>
</organism>
<keyword evidence="3 7" id="KW-0479">Metal-binding</keyword>
<dbReference type="OrthoDB" id="9788517at2"/>
<dbReference type="InterPro" id="IPR058535">
    <property type="entry name" value="MafB19-deam"/>
</dbReference>
<dbReference type="InterPro" id="IPR016193">
    <property type="entry name" value="Cytidine_deaminase-like"/>
</dbReference>
<evidence type="ECO:0000256" key="1">
    <source>
        <dbReference type="ARBA" id="ARBA00001947"/>
    </source>
</evidence>
<dbReference type="CDD" id="cd01286">
    <property type="entry name" value="deoxycytidylate_deaminase"/>
    <property type="match status" value="1"/>
</dbReference>
<evidence type="ECO:0000313" key="9">
    <source>
        <dbReference type="EMBL" id="TGG87322.1"/>
    </source>
</evidence>
<dbReference type="InterPro" id="IPR035105">
    <property type="entry name" value="Deoxycytidylate_deaminase_dom"/>
</dbReference>
<feature type="active site" description="Proton donor" evidence="6">
    <location>
        <position position="101"/>
    </location>
</feature>
<gene>
    <name evidence="9" type="ORF">E4650_08435</name>
</gene>
<dbReference type="GO" id="GO:0004132">
    <property type="term" value="F:dCMP deaminase activity"/>
    <property type="evidence" value="ECO:0007669"/>
    <property type="project" value="InterPro"/>
</dbReference>
<name>A0A4Z0W2C4_9BACT</name>
<dbReference type="EMBL" id="SRME01000005">
    <property type="protein sequence ID" value="TGG87322.1"/>
    <property type="molecule type" value="Genomic_DNA"/>
</dbReference>
<comment type="caution">
    <text evidence="9">The sequence shown here is derived from an EMBL/GenBank/DDBJ whole genome shotgun (WGS) entry which is preliminary data.</text>
</comment>
<dbReference type="GO" id="GO:0052717">
    <property type="term" value="F:tRNA-specific adenosine-34 deaminase activity"/>
    <property type="evidence" value="ECO:0007669"/>
    <property type="project" value="UniProtKB-EC"/>
</dbReference>
<dbReference type="GO" id="GO:0002100">
    <property type="term" value="P:tRNA wobble adenosine to inosine editing"/>
    <property type="evidence" value="ECO:0007669"/>
    <property type="project" value="InterPro"/>
</dbReference>
<dbReference type="PIRSF" id="PIRSF006019">
    <property type="entry name" value="dCMP_deaminase"/>
    <property type="match status" value="1"/>
</dbReference>
<proteinExistence type="inferred from homology"/>
<feature type="binding site" evidence="7">
    <location>
        <position position="130"/>
    </location>
    <ligand>
        <name>Zn(2+)</name>
        <dbReference type="ChEBI" id="CHEBI:29105"/>
        <note>catalytic</note>
    </ligand>
</feature>
<dbReference type="GO" id="GO:0005737">
    <property type="term" value="C:cytoplasm"/>
    <property type="evidence" value="ECO:0007669"/>
    <property type="project" value="TreeGrafter"/>
</dbReference>
<dbReference type="SUPFAM" id="SSF53927">
    <property type="entry name" value="Cytidine deaminase-like"/>
    <property type="match status" value="1"/>
</dbReference>
<dbReference type="PANTHER" id="PTHR11086:SF18">
    <property type="entry name" value="DEOXYCYTIDYLATE DEAMINASE"/>
    <property type="match status" value="1"/>
</dbReference>
<evidence type="ECO:0000256" key="7">
    <source>
        <dbReference type="PIRSR" id="PIRSR006019-2"/>
    </source>
</evidence>
<feature type="domain" description="CMP/dCMP-type deaminase" evidence="8">
    <location>
        <begin position="26"/>
        <end position="155"/>
    </location>
</feature>
<feature type="binding site" evidence="7">
    <location>
        <position position="99"/>
    </location>
    <ligand>
        <name>Zn(2+)</name>
        <dbReference type="ChEBI" id="CHEBI:29105"/>
        <note>catalytic</note>
    </ligand>
</feature>
<dbReference type="InterPro" id="IPR002125">
    <property type="entry name" value="CMP_dCMP_dom"/>
</dbReference>
<accession>A0A4Z0W2C4</accession>
<dbReference type="Gene3D" id="3.40.140.10">
    <property type="entry name" value="Cytidine Deaminase, domain 2"/>
    <property type="match status" value="1"/>
</dbReference>
<comment type="cofactor">
    <cofactor evidence="1 7">
        <name>Zn(2+)</name>
        <dbReference type="ChEBI" id="CHEBI:29105"/>
    </cofactor>
</comment>
<dbReference type="PROSITE" id="PS51747">
    <property type="entry name" value="CYT_DCMP_DEAMINASES_2"/>
    <property type="match status" value="1"/>
</dbReference>
<dbReference type="PANTHER" id="PTHR11086">
    <property type="entry name" value="DEOXYCYTIDYLATE DEAMINASE-RELATED"/>
    <property type="match status" value="1"/>
</dbReference>
<dbReference type="GO" id="GO:0008270">
    <property type="term" value="F:zinc ion binding"/>
    <property type="evidence" value="ECO:0007669"/>
    <property type="project" value="InterPro"/>
</dbReference>
<comment type="similarity">
    <text evidence="2">Belongs to the cytidine and deoxycytidylate deaminase family.</text>
</comment>
<evidence type="ECO:0000259" key="8">
    <source>
        <dbReference type="PROSITE" id="PS51747"/>
    </source>
</evidence>
<dbReference type="InterPro" id="IPR015517">
    <property type="entry name" value="dCMP_deaminase-rel"/>
</dbReference>
<feature type="binding site" evidence="7">
    <location>
        <position position="127"/>
    </location>
    <ligand>
        <name>Zn(2+)</name>
        <dbReference type="ChEBI" id="CHEBI:29105"/>
        <note>catalytic</note>
    </ligand>
</feature>
<dbReference type="Proteomes" id="UP000297288">
    <property type="component" value="Unassembled WGS sequence"/>
</dbReference>
<dbReference type="InterPro" id="IPR016473">
    <property type="entry name" value="dCMP_deaminase"/>
</dbReference>
<dbReference type="GO" id="GO:0006220">
    <property type="term" value="P:pyrimidine nucleotide metabolic process"/>
    <property type="evidence" value="ECO:0007669"/>
    <property type="project" value="InterPro"/>
</dbReference>
<keyword evidence="5 7" id="KW-0862">Zinc</keyword>
<evidence type="ECO:0000256" key="6">
    <source>
        <dbReference type="PIRSR" id="PIRSR006019-1"/>
    </source>
</evidence>
<keyword evidence="4" id="KW-0378">Hydrolase</keyword>
<reference evidence="9 10" key="1">
    <citation type="submission" date="2019-04" db="EMBL/GenBank/DDBJ databases">
        <title>Draft genome sequence data and analysis of a Fermenting Bacterium, Geotoga petraea strain HO-Geo1, isolated from heavy-oil petroleum reservoir in Russia.</title>
        <authorList>
            <person name="Grouzdev D.S."/>
            <person name="Semenova E.M."/>
            <person name="Sokolova D.S."/>
            <person name="Tourova T.P."/>
            <person name="Poltaraus A.B."/>
            <person name="Nazina T.N."/>
        </authorList>
    </citation>
    <scope>NUCLEOTIDE SEQUENCE [LARGE SCALE GENOMIC DNA]</scope>
    <source>
        <strain evidence="9 10">HO-Geo1</strain>
    </source>
</reference>
<dbReference type="AlphaFoldDB" id="A0A4Z0W2C4"/>
<evidence type="ECO:0000256" key="2">
    <source>
        <dbReference type="ARBA" id="ARBA00006576"/>
    </source>
</evidence>
<dbReference type="Pfam" id="PF14437">
    <property type="entry name" value="MafB19-deam"/>
    <property type="match status" value="1"/>
</dbReference>
<dbReference type="PROSITE" id="PS00903">
    <property type="entry name" value="CYT_DCMP_DEAMINASES_1"/>
    <property type="match status" value="1"/>
</dbReference>
<evidence type="ECO:0000256" key="5">
    <source>
        <dbReference type="ARBA" id="ARBA00022833"/>
    </source>
</evidence>